<evidence type="ECO:0000313" key="1">
    <source>
        <dbReference type="EnsemblPlants" id="OMERI07G00230.2"/>
    </source>
</evidence>
<reference evidence="1" key="1">
    <citation type="submission" date="2015-04" db="UniProtKB">
        <authorList>
            <consortium name="EnsemblPlants"/>
        </authorList>
    </citation>
    <scope>IDENTIFICATION</scope>
</reference>
<name>A0A0E0E6V5_9ORYZ</name>
<accession>A0A0E0E6V5</accession>
<organism evidence="1">
    <name type="scientific">Oryza meridionalis</name>
    <dbReference type="NCBI Taxonomy" id="40149"/>
    <lineage>
        <taxon>Eukaryota</taxon>
        <taxon>Viridiplantae</taxon>
        <taxon>Streptophyta</taxon>
        <taxon>Embryophyta</taxon>
        <taxon>Tracheophyta</taxon>
        <taxon>Spermatophyta</taxon>
        <taxon>Magnoliopsida</taxon>
        <taxon>Liliopsida</taxon>
        <taxon>Poales</taxon>
        <taxon>Poaceae</taxon>
        <taxon>BOP clade</taxon>
        <taxon>Oryzoideae</taxon>
        <taxon>Oryzeae</taxon>
        <taxon>Oryzinae</taxon>
        <taxon>Oryza</taxon>
    </lineage>
</organism>
<dbReference type="Gramene" id="OMERI07G00230.2">
    <property type="protein sequence ID" value="OMERI07G00230.2"/>
    <property type="gene ID" value="OMERI07G00230"/>
</dbReference>
<evidence type="ECO:0000313" key="2">
    <source>
        <dbReference type="Proteomes" id="UP000008021"/>
    </source>
</evidence>
<sequence length="130" mass="14907">MSFAATRMMAAARRAFHSKAASTIEEDVRRHLDAMEKANLERLPQLLDPIIRQRAARDVHRNTHRIKIYANPCIGRPPPEGHIWYDVAWAKNLGLVFFVTSFFGMYDVLFEESTQQSDHHMSSSLPMPPS</sequence>
<protein>
    <submittedName>
        <fullName evidence="1">Uncharacterized protein</fullName>
    </submittedName>
</protein>
<reference evidence="1" key="2">
    <citation type="submission" date="2018-05" db="EMBL/GenBank/DDBJ databases">
        <title>OmerRS3 (Oryza meridionalis Reference Sequence Version 3).</title>
        <authorList>
            <person name="Zhang J."/>
            <person name="Kudrna D."/>
            <person name="Lee S."/>
            <person name="Talag J."/>
            <person name="Welchert J."/>
            <person name="Wing R.A."/>
        </authorList>
    </citation>
    <scope>NUCLEOTIDE SEQUENCE [LARGE SCALE GENOMIC DNA]</scope>
    <source>
        <strain evidence="1">cv. OR44</strain>
    </source>
</reference>
<dbReference type="EnsemblPlants" id="OMERI07G00230.2">
    <property type="protein sequence ID" value="OMERI07G00230.2"/>
    <property type="gene ID" value="OMERI07G00230"/>
</dbReference>
<keyword evidence="2" id="KW-1185">Reference proteome</keyword>
<dbReference type="Proteomes" id="UP000008021">
    <property type="component" value="Chromosome 7"/>
</dbReference>
<proteinExistence type="predicted"/>
<dbReference type="AlphaFoldDB" id="A0A0E0E6V5"/>